<evidence type="ECO:0000313" key="4">
    <source>
        <dbReference type="EMBL" id="RUR84933.1"/>
    </source>
</evidence>
<dbReference type="Proteomes" id="UP000268857">
    <property type="component" value="Unassembled WGS sequence"/>
</dbReference>
<evidence type="ECO:0000313" key="5">
    <source>
        <dbReference type="Proteomes" id="UP000268857"/>
    </source>
</evidence>
<gene>
    <name evidence="4" type="ORF">PCC6912_10490</name>
</gene>
<dbReference type="STRING" id="211165.GCA_000317285_03087"/>
<organism evidence="4 5">
    <name type="scientific">Chlorogloeopsis fritschii PCC 6912</name>
    <dbReference type="NCBI Taxonomy" id="211165"/>
    <lineage>
        <taxon>Bacteria</taxon>
        <taxon>Bacillati</taxon>
        <taxon>Cyanobacteriota</taxon>
        <taxon>Cyanophyceae</taxon>
        <taxon>Nostocales</taxon>
        <taxon>Chlorogloeopsidaceae</taxon>
        <taxon>Chlorogloeopsis</taxon>
    </lineage>
</organism>
<keyword evidence="2 3" id="KW-0175">Coiled coil</keyword>
<dbReference type="OrthoDB" id="556614at2"/>
<proteinExistence type="predicted"/>
<dbReference type="SUPFAM" id="SSF111369">
    <property type="entry name" value="HlyD-like secretion proteins"/>
    <property type="match status" value="1"/>
</dbReference>
<accession>A0A433NNM4</accession>
<dbReference type="NCBIfam" id="TIGR02971">
    <property type="entry name" value="heterocyst_DevB"/>
    <property type="match status" value="1"/>
</dbReference>
<dbReference type="GO" id="GO:0030313">
    <property type="term" value="C:cell envelope"/>
    <property type="evidence" value="ECO:0007669"/>
    <property type="project" value="UniProtKB-SubCell"/>
</dbReference>
<protein>
    <submittedName>
        <fullName evidence="4">DevB secretion protein</fullName>
    </submittedName>
</protein>
<dbReference type="InterPro" id="IPR050465">
    <property type="entry name" value="UPF0194_transport"/>
</dbReference>
<feature type="coiled-coil region" evidence="3">
    <location>
        <begin position="105"/>
        <end position="246"/>
    </location>
</feature>
<comment type="caution">
    <text evidence="4">The sequence shown here is derived from an EMBL/GenBank/DDBJ whole genome shotgun (WGS) entry which is preliminary data.</text>
</comment>
<reference evidence="4 5" key="1">
    <citation type="journal article" date="2019" name="Genome Biol. Evol.">
        <title>Day and night: Metabolic profiles and evolutionary relationships of six axenic non-marine cyanobacteria.</title>
        <authorList>
            <person name="Will S.E."/>
            <person name="Henke P."/>
            <person name="Boedeker C."/>
            <person name="Huang S."/>
            <person name="Brinkmann H."/>
            <person name="Rohde M."/>
            <person name="Jarek M."/>
            <person name="Friedl T."/>
            <person name="Seufert S."/>
            <person name="Schumacher M."/>
            <person name="Overmann J."/>
            <person name="Neumann-Schaal M."/>
            <person name="Petersen J."/>
        </authorList>
    </citation>
    <scope>NUCLEOTIDE SEQUENCE [LARGE SCALE GENOMIC DNA]</scope>
    <source>
        <strain evidence="4 5">PCC 6912</strain>
    </source>
</reference>
<sequence length="428" mass="46574">MAEQSISKPLTRRLISLILTAAAITGAIALYGISQFDLAGKSESPTPETLPPVKKVAALGRLEPEGEVIRLSAPLALDGDRVAKILVKQGDNVQAGQVVAILDSQKRLQDAVLQAKEQVKMAQAKLAQVKAGAKTGEIQAQQANISRLQAERQTEIEAQQAAIARLAAEQKTEIQAQQAAIARLAAELRNATMEYQRHEKLYQEGALSASLRDSKRLSLQTAQEQFNEAQANLKRIQSSRQQQLAEARANLRRIQTSRQEELNSARATLNQIAEVRPVDVQAAQAEVDNAKAALQQAQTNLEQAYIRAPIAGQILKIHTRAGEKIADAGIADLGQTQQMAVVAEVYQTDIGKIKLGQQAVITSQAFSGELRGKVSQIGLQVNRQNVFSNQPGENLDRRVVEVRIRLNPEDSKQVTALTNLQVQTAIEL</sequence>
<feature type="coiled-coil region" evidence="3">
    <location>
        <begin position="280"/>
        <end position="307"/>
    </location>
</feature>
<dbReference type="AlphaFoldDB" id="A0A433NNM4"/>
<dbReference type="Gene3D" id="2.40.30.170">
    <property type="match status" value="1"/>
</dbReference>
<dbReference type="RefSeq" id="WP_016872632.1">
    <property type="nucleotide sequence ID" value="NZ_AJLN01000084.1"/>
</dbReference>
<evidence type="ECO:0000256" key="3">
    <source>
        <dbReference type="SAM" id="Coils"/>
    </source>
</evidence>
<keyword evidence="5" id="KW-1185">Reference proteome</keyword>
<name>A0A433NNM4_CHLFR</name>
<dbReference type="PANTHER" id="PTHR32347:SF27">
    <property type="entry name" value="RND EFFLUX PUMP MEMBRANE FUSION PROTEIN BARREL-SANDWICH DOMAIN-CONTAINING PROTEIN"/>
    <property type="match status" value="1"/>
</dbReference>
<dbReference type="PANTHER" id="PTHR32347">
    <property type="entry name" value="EFFLUX SYSTEM COMPONENT YKNX-RELATED"/>
    <property type="match status" value="1"/>
</dbReference>
<dbReference type="InterPro" id="IPR014315">
    <property type="entry name" value="ABC_heterocyst_DevB"/>
</dbReference>
<evidence type="ECO:0000256" key="2">
    <source>
        <dbReference type="ARBA" id="ARBA00023054"/>
    </source>
</evidence>
<dbReference type="PRINTS" id="PR01490">
    <property type="entry name" value="RTXTOXIND"/>
</dbReference>
<dbReference type="EMBL" id="RSCJ01000003">
    <property type="protein sequence ID" value="RUR84933.1"/>
    <property type="molecule type" value="Genomic_DNA"/>
</dbReference>
<evidence type="ECO:0000256" key="1">
    <source>
        <dbReference type="ARBA" id="ARBA00004196"/>
    </source>
</evidence>
<comment type="subcellular location">
    <subcellularLocation>
        <location evidence="1">Cell envelope</location>
    </subcellularLocation>
</comment>